<dbReference type="Proteomes" id="UP000199706">
    <property type="component" value="Unassembled WGS sequence"/>
</dbReference>
<proteinExistence type="predicted"/>
<organism evidence="1 2">
    <name type="scientific">Paraburkholderia phenazinium</name>
    <dbReference type="NCBI Taxonomy" id="60549"/>
    <lineage>
        <taxon>Bacteria</taxon>
        <taxon>Pseudomonadati</taxon>
        <taxon>Pseudomonadota</taxon>
        <taxon>Betaproteobacteria</taxon>
        <taxon>Burkholderiales</taxon>
        <taxon>Burkholderiaceae</taxon>
        <taxon>Paraburkholderia</taxon>
    </lineage>
</organism>
<dbReference type="EMBL" id="FNCJ01000021">
    <property type="protein sequence ID" value="SDI34268.1"/>
    <property type="molecule type" value="Genomic_DNA"/>
</dbReference>
<sequence length="58" mass="6391">MVDPARMVTHGVSPNGCIQIGWYICDPGTGNIERVKHQAVQRGSDGHSDGFLYQLSYQ</sequence>
<gene>
    <name evidence="1" type="ORF">SAMN05216466_12133</name>
</gene>
<protein>
    <submittedName>
        <fullName evidence="1">Uncharacterized protein</fullName>
    </submittedName>
</protein>
<accession>A0A1G8JSV3</accession>
<reference evidence="1 2" key="1">
    <citation type="submission" date="2016-10" db="EMBL/GenBank/DDBJ databases">
        <authorList>
            <person name="de Groot N.N."/>
        </authorList>
    </citation>
    <scope>NUCLEOTIDE SEQUENCE [LARGE SCALE GENOMIC DNA]</scope>
    <source>
        <strain evidence="1 2">LMG 2247</strain>
    </source>
</reference>
<name>A0A1G8JSV3_9BURK</name>
<evidence type="ECO:0000313" key="2">
    <source>
        <dbReference type="Proteomes" id="UP000199706"/>
    </source>
</evidence>
<evidence type="ECO:0000313" key="1">
    <source>
        <dbReference type="EMBL" id="SDI34268.1"/>
    </source>
</evidence>
<dbReference type="AlphaFoldDB" id="A0A1G8JSV3"/>